<evidence type="ECO:0000256" key="3">
    <source>
        <dbReference type="ARBA" id="ARBA00022448"/>
    </source>
</evidence>
<dbReference type="InterPro" id="IPR013525">
    <property type="entry name" value="ABC2_TM"/>
</dbReference>
<dbReference type="InterPro" id="IPR047817">
    <property type="entry name" value="ABC2_TM_bact-type"/>
</dbReference>
<keyword evidence="3 9" id="KW-0813">Transport</keyword>
<dbReference type="Pfam" id="PF01061">
    <property type="entry name" value="ABC2_membrane"/>
    <property type="match status" value="1"/>
</dbReference>
<evidence type="ECO:0000256" key="8">
    <source>
        <dbReference type="ARBA" id="ARBA00023136"/>
    </source>
</evidence>
<reference evidence="11" key="1">
    <citation type="submission" date="2023-01" db="EMBL/GenBank/DDBJ databases">
        <title>The diversity of Class Acidimicrobiia in South China Sea sediment environments and the proposal of Iamia marina sp. nov., a novel species of the genus Iamia.</title>
        <authorList>
            <person name="He Y."/>
            <person name="Tian X."/>
        </authorList>
    </citation>
    <scope>NUCLEOTIDE SEQUENCE</scope>
    <source>
        <strain evidence="11">DSM 19957</strain>
    </source>
</reference>
<evidence type="ECO:0000313" key="12">
    <source>
        <dbReference type="Proteomes" id="UP001216390"/>
    </source>
</evidence>
<gene>
    <name evidence="11" type="ORF">PO878_15360</name>
</gene>
<protein>
    <recommendedName>
        <fullName evidence="9">Transport permease protein</fullName>
    </recommendedName>
</protein>
<evidence type="ECO:0000256" key="6">
    <source>
        <dbReference type="ARBA" id="ARBA00022692"/>
    </source>
</evidence>
<dbReference type="PROSITE" id="PS51012">
    <property type="entry name" value="ABC_TM2"/>
    <property type="match status" value="1"/>
</dbReference>
<dbReference type="RefSeq" id="WP_272735406.1">
    <property type="nucleotide sequence ID" value="NZ_CP116942.1"/>
</dbReference>
<keyword evidence="12" id="KW-1185">Reference proteome</keyword>
<evidence type="ECO:0000256" key="9">
    <source>
        <dbReference type="RuleBase" id="RU361157"/>
    </source>
</evidence>
<evidence type="ECO:0000256" key="5">
    <source>
        <dbReference type="ARBA" id="ARBA00022519"/>
    </source>
</evidence>
<accession>A0AAE9Y4E2</accession>
<dbReference type="Proteomes" id="UP001216390">
    <property type="component" value="Chromosome"/>
</dbReference>
<dbReference type="KEGG" id="ima:PO878_15360"/>
<proteinExistence type="inferred from homology"/>
<keyword evidence="4 9" id="KW-1003">Cell membrane</keyword>
<dbReference type="GO" id="GO:0140359">
    <property type="term" value="F:ABC-type transporter activity"/>
    <property type="evidence" value="ECO:0007669"/>
    <property type="project" value="InterPro"/>
</dbReference>
<comment type="subcellular location">
    <subcellularLocation>
        <location evidence="1">Cell inner membrane</location>
        <topology evidence="1">Multi-pass membrane protein</topology>
    </subcellularLocation>
    <subcellularLocation>
        <location evidence="9">Cell membrane</location>
        <topology evidence="9">Multi-pass membrane protein</topology>
    </subcellularLocation>
</comment>
<dbReference type="PANTHER" id="PTHR30413">
    <property type="entry name" value="INNER MEMBRANE TRANSPORT PERMEASE"/>
    <property type="match status" value="1"/>
</dbReference>
<name>A0AAE9Y4E2_9ACTN</name>
<dbReference type="EMBL" id="CP116942">
    <property type="protein sequence ID" value="WCO65880.1"/>
    <property type="molecule type" value="Genomic_DNA"/>
</dbReference>
<feature type="transmembrane region" description="Helical" evidence="9">
    <location>
        <begin position="232"/>
        <end position="252"/>
    </location>
</feature>
<feature type="transmembrane region" description="Helical" evidence="9">
    <location>
        <begin position="176"/>
        <end position="195"/>
    </location>
</feature>
<keyword evidence="6 9" id="KW-0812">Transmembrane</keyword>
<evidence type="ECO:0000256" key="4">
    <source>
        <dbReference type="ARBA" id="ARBA00022475"/>
    </source>
</evidence>
<keyword evidence="5" id="KW-0997">Cell inner membrane</keyword>
<dbReference type="GO" id="GO:0005886">
    <property type="term" value="C:plasma membrane"/>
    <property type="evidence" value="ECO:0007669"/>
    <property type="project" value="UniProtKB-SubCell"/>
</dbReference>
<feature type="transmembrane region" description="Helical" evidence="9">
    <location>
        <begin position="140"/>
        <end position="164"/>
    </location>
</feature>
<dbReference type="GO" id="GO:0015920">
    <property type="term" value="P:lipopolysaccharide transport"/>
    <property type="evidence" value="ECO:0007669"/>
    <property type="project" value="TreeGrafter"/>
</dbReference>
<keyword evidence="8 9" id="KW-0472">Membrane</keyword>
<comment type="similarity">
    <text evidence="2 9">Belongs to the ABC-2 integral membrane protein family.</text>
</comment>
<organism evidence="11 12">
    <name type="scientific">Iamia majanohamensis</name>
    <dbReference type="NCBI Taxonomy" id="467976"/>
    <lineage>
        <taxon>Bacteria</taxon>
        <taxon>Bacillati</taxon>
        <taxon>Actinomycetota</taxon>
        <taxon>Acidimicrobiia</taxon>
        <taxon>Acidimicrobiales</taxon>
        <taxon>Iamiaceae</taxon>
        <taxon>Iamia</taxon>
    </lineage>
</organism>
<feature type="transmembrane region" description="Helical" evidence="9">
    <location>
        <begin position="39"/>
        <end position="62"/>
    </location>
</feature>
<dbReference type="AlphaFoldDB" id="A0AAE9Y4E2"/>
<evidence type="ECO:0000256" key="2">
    <source>
        <dbReference type="ARBA" id="ARBA00007783"/>
    </source>
</evidence>
<evidence type="ECO:0000259" key="10">
    <source>
        <dbReference type="PROSITE" id="PS51012"/>
    </source>
</evidence>
<feature type="domain" description="ABC transmembrane type-2" evidence="10">
    <location>
        <begin position="37"/>
        <end position="256"/>
    </location>
</feature>
<sequence length="264" mass="27751">MSASSSRSLGARLRSTTGLLRVLVPRETRIRYRTSLLDVAWAFLTPLALLAVYGVVLTSFGVEVQSGDYLTSAWIGLVLWTYFSTVLGSAVTSLVGSADLVTKVYFPREALPLATSGAALLDLGIGVASVLVLFPLRGGTFGWSALLLPLPLLVIVVWSAALAVLTSVSAVFLRDLVHGVHLALRVGFFATPVVYDATVLPDALRWTEQVNPVAVSIEGVRAVLLGGSRPDMLATGVQLAAGLALLGGAVLLTRRLEADVADAL</sequence>
<feature type="transmembrane region" description="Helical" evidence="9">
    <location>
        <begin position="74"/>
        <end position="98"/>
    </location>
</feature>
<keyword evidence="7 9" id="KW-1133">Transmembrane helix</keyword>
<evidence type="ECO:0000313" key="11">
    <source>
        <dbReference type="EMBL" id="WCO65880.1"/>
    </source>
</evidence>
<feature type="transmembrane region" description="Helical" evidence="9">
    <location>
        <begin position="110"/>
        <end position="134"/>
    </location>
</feature>
<dbReference type="PANTHER" id="PTHR30413:SF8">
    <property type="entry name" value="TRANSPORT PERMEASE PROTEIN"/>
    <property type="match status" value="1"/>
</dbReference>
<evidence type="ECO:0000256" key="1">
    <source>
        <dbReference type="ARBA" id="ARBA00004429"/>
    </source>
</evidence>
<evidence type="ECO:0000256" key="7">
    <source>
        <dbReference type="ARBA" id="ARBA00022989"/>
    </source>
</evidence>